<proteinExistence type="predicted"/>
<dbReference type="Pfam" id="PF25934">
    <property type="entry name" value="DUF7979"/>
    <property type="match status" value="1"/>
</dbReference>
<sequence length="121" mass="12993">MCPRTALLALLVVTSGCLGVAPSDDGTASTATSTPTQTTAGATTSYFDCPYYLSVDTVTETDVSQSDRVVAYENLTDARREEFDRLLEHESVELETLPDRWSAPTVVEHGGAHYEVVASTC</sequence>
<protein>
    <recommendedName>
        <fullName evidence="1">DUF7979 domain-containing protein</fullName>
    </recommendedName>
</protein>
<dbReference type="Proteomes" id="UP000199126">
    <property type="component" value="Unassembled WGS sequence"/>
</dbReference>
<dbReference type="RefSeq" id="WP_089821283.1">
    <property type="nucleotide sequence ID" value="NZ_FODV01000002.1"/>
</dbReference>
<accession>A0A1H8PAU2</accession>
<evidence type="ECO:0000313" key="2">
    <source>
        <dbReference type="EMBL" id="SEO38844.1"/>
    </source>
</evidence>
<dbReference type="EMBL" id="FODV01000002">
    <property type="protein sequence ID" value="SEO38844.1"/>
    <property type="molecule type" value="Genomic_DNA"/>
</dbReference>
<evidence type="ECO:0000259" key="1">
    <source>
        <dbReference type="Pfam" id="PF25934"/>
    </source>
</evidence>
<keyword evidence="3" id="KW-1185">Reference proteome</keyword>
<gene>
    <name evidence="2" type="ORF">SAMN04487948_102183</name>
</gene>
<dbReference type="OrthoDB" id="384400at2157"/>
<dbReference type="PROSITE" id="PS51257">
    <property type="entry name" value="PROKAR_LIPOPROTEIN"/>
    <property type="match status" value="1"/>
</dbReference>
<organism evidence="2 3">
    <name type="scientific">Halogranum amylolyticum</name>
    <dbReference type="NCBI Taxonomy" id="660520"/>
    <lineage>
        <taxon>Archaea</taxon>
        <taxon>Methanobacteriati</taxon>
        <taxon>Methanobacteriota</taxon>
        <taxon>Stenosarchaea group</taxon>
        <taxon>Halobacteria</taxon>
        <taxon>Halobacteriales</taxon>
        <taxon>Haloferacaceae</taxon>
    </lineage>
</organism>
<evidence type="ECO:0000313" key="3">
    <source>
        <dbReference type="Proteomes" id="UP000199126"/>
    </source>
</evidence>
<dbReference type="AlphaFoldDB" id="A0A1H8PAU2"/>
<reference evidence="3" key="1">
    <citation type="submission" date="2016-10" db="EMBL/GenBank/DDBJ databases">
        <authorList>
            <person name="Varghese N."/>
            <person name="Submissions S."/>
        </authorList>
    </citation>
    <scope>NUCLEOTIDE SEQUENCE [LARGE SCALE GENOMIC DNA]</scope>
    <source>
        <strain evidence="3">CGMCC 1.10121</strain>
    </source>
</reference>
<name>A0A1H8PAU2_9EURY</name>
<feature type="domain" description="DUF7979" evidence="1">
    <location>
        <begin position="51"/>
        <end position="116"/>
    </location>
</feature>
<dbReference type="InterPro" id="IPR058285">
    <property type="entry name" value="DUF7979"/>
</dbReference>